<dbReference type="GeneID" id="99734265"/>
<gene>
    <name evidence="1" type="ORF">DFP87_1236</name>
</gene>
<evidence type="ECO:0000313" key="1">
    <source>
        <dbReference type="EMBL" id="RBP11245.1"/>
    </source>
</evidence>
<sequence length="48" mass="5582">MHTWPFPNIPPELFETLSSDDKRLLEALTLVYLAHVQQRHRPSPITAD</sequence>
<name>A0ABX9FW76_9BURK</name>
<proteinExistence type="predicted"/>
<dbReference type="Proteomes" id="UP000252124">
    <property type="component" value="Unassembled WGS sequence"/>
</dbReference>
<evidence type="ECO:0000313" key="2">
    <source>
        <dbReference type="Proteomes" id="UP000252124"/>
    </source>
</evidence>
<comment type="caution">
    <text evidence="1">The sequence shown here is derived from an EMBL/GenBank/DDBJ whole genome shotgun (WGS) entry which is preliminary data.</text>
</comment>
<accession>A0ABX9FW76</accession>
<dbReference type="RefSeq" id="WP_158218694.1">
    <property type="nucleotide sequence ID" value="NZ_CADIJU010000030.1"/>
</dbReference>
<protein>
    <recommendedName>
        <fullName evidence="3">Transposase</fullName>
    </recommendedName>
</protein>
<dbReference type="EMBL" id="QNRM01000023">
    <property type="protein sequence ID" value="RBP11245.1"/>
    <property type="molecule type" value="Genomic_DNA"/>
</dbReference>
<keyword evidence="2" id="KW-1185">Reference proteome</keyword>
<reference evidence="1 2" key="1">
    <citation type="submission" date="2018-06" db="EMBL/GenBank/DDBJ databases">
        <title>Genomic Encyclopedia of Type Strains, Phase III (KMG-III): the genomes of soil and plant-associated and newly described type strains.</title>
        <authorList>
            <person name="Whitman W."/>
        </authorList>
    </citation>
    <scope>NUCLEOTIDE SEQUENCE [LARGE SCALE GENOMIC DNA]</scope>
    <source>
        <strain evidence="1 2">CECT 7342</strain>
    </source>
</reference>
<evidence type="ECO:0008006" key="3">
    <source>
        <dbReference type="Google" id="ProtNLM"/>
    </source>
</evidence>
<organism evidence="1 2">
    <name type="scientific">Achromobacter marplatensis</name>
    <dbReference type="NCBI Taxonomy" id="470868"/>
    <lineage>
        <taxon>Bacteria</taxon>
        <taxon>Pseudomonadati</taxon>
        <taxon>Pseudomonadota</taxon>
        <taxon>Betaproteobacteria</taxon>
        <taxon>Burkholderiales</taxon>
        <taxon>Alcaligenaceae</taxon>
        <taxon>Achromobacter</taxon>
    </lineage>
</organism>